<sequence length="64" mass="7490">MSDQKGTSNTIRRCELCKHLKRKCSKECPLAPYFSTSESERGDAVENLDWDLYKMNLVQQEQSY</sequence>
<keyword evidence="4" id="KW-1185">Reference proteome</keyword>
<dbReference type="PROSITE" id="PS50891">
    <property type="entry name" value="LOB"/>
    <property type="match status" value="1"/>
</dbReference>
<dbReference type="InterPro" id="IPR004883">
    <property type="entry name" value="LOB"/>
</dbReference>
<dbReference type="EMBL" id="JBJXBP010000005">
    <property type="protein sequence ID" value="KAL3829031.1"/>
    <property type="molecule type" value="Genomic_DNA"/>
</dbReference>
<dbReference type="Proteomes" id="UP001634393">
    <property type="component" value="Unassembled WGS sequence"/>
</dbReference>
<comment type="caution">
    <text evidence="3">The sequence shown here is derived from an EMBL/GenBank/DDBJ whole genome shotgun (WGS) entry which is preliminary data.</text>
</comment>
<protein>
    <recommendedName>
        <fullName evidence="2">LOB domain-containing protein</fullName>
    </recommendedName>
</protein>
<evidence type="ECO:0000256" key="1">
    <source>
        <dbReference type="ARBA" id="ARBA00005474"/>
    </source>
</evidence>
<evidence type="ECO:0000313" key="3">
    <source>
        <dbReference type="EMBL" id="KAL3829031.1"/>
    </source>
</evidence>
<gene>
    <name evidence="3" type="ORF">ACJIZ3_017833</name>
</gene>
<evidence type="ECO:0000313" key="4">
    <source>
        <dbReference type="Proteomes" id="UP001634393"/>
    </source>
</evidence>
<feature type="domain" description="LOB" evidence="2">
    <location>
        <begin position="12"/>
        <end position="64"/>
    </location>
</feature>
<reference evidence="3 4" key="1">
    <citation type="submission" date="2024-12" db="EMBL/GenBank/DDBJ databases">
        <title>The unique morphological basis and parallel evolutionary history of personate flowers in Penstemon.</title>
        <authorList>
            <person name="Depatie T.H."/>
            <person name="Wessinger C.A."/>
        </authorList>
    </citation>
    <scope>NUCLEOTIDE SEQUENCE [LARGE SCALE GENOMIC DNA]</scope>
    <source>
        <strain evidence="3">WTNN_2</strain>
        <tissue evidence="3">Leaf</tissue>
    </source>
</reference>
<evidence type="ECO:0000259" key="2">
    <source>
        <dbReference type="PROSITE" id="PS50891"/>
    </source>
</evidence>
<organism evidence="3 4">
    <name type="scientific">Penstemon smallii</name>
    <dbReference type="NCBI Taxonomy" id="265156"/>
    <lineage>
        <taxon>Eukaryota</taxon>
        <taxon>Viridiplantae</taxon>
        <taxon>Streptophyta</taxon>
        <taxon>Embryophyta</taxon>
        <taxon>Tracheophyta</taxon>
        <taxon>Spermatophyta</taxon>
        <taxon>Magnoliopsida</taxon>
        <taxon>eudicotyledons</taxon>
        <taxon>Gunneridae</taxon>
        <taxon>Pentapetalae</taxon>
        <taxon>asterids</taxon>
        <taxon>lamiids</taxon>
        <taxon>Lamiales</taxon>
        <taxon>Plantaginaceae</taxon>
        <taxon>Cheloneae</taxon>
        <taxon>Penstemon</taxon>
    </lineage>
</organism>
<dbReference type="Pfam" id="PF03195">
    <property type="entry name" value="LOB"/>
    <property type="match status" value="1"/>
</dbReference>
<proteinExistence type="inferred from homology"/>
<accession>A0ABD3SXH2</accession>
<comment type="similarity">
    <text evidence="1">Belongs to the LOB domain-containing protein family.</text>
</comment>
<dbReference type="AlphaFoldDB" id="A0ABD3SXH2"/>
<name>A0ABD3SXH2_9LAMI</name>